<keyword evidence="2" id="KW-1185">Reference proteome</keyword>
<dbReference type="OrthoDB" id="10368239at2759"/>
<protein>
    <submittedName>
        <fullName evidence="1">Uncharacterized protein</fullName>
    </submittedName>
</protein>
<sequence>MAFGVNIVPLTRPPLPRVVPQPDYASCGVKLCCSSPRKDPETSLATLIKEYFTAERYHRRMSLADEFAAFARAYPYALPKCPEPEPVPMNDPTLFQFDDFMDVCPIDSPLQYDPQPIYSFMEFLRTANSEFYEPTLSTDDASVPVTQPQLQPTPEDPVLDADFWNSLMDADPSLFEPSAVEDLLRKSFEDFGQDFWGMPYEEFKAKMEESQAQLECSWLPPDITLPSE</sequence>
<dbReference type="EMBL" id="JANKHO010001455">
    <property type="protein sequence ID" value="KAJ3501317.1"/>
    <property type="molecule type" value="Genomic_DNA"/>
</dbReference>
<reference evidence="1" key="1">
    <citation type="submission" date="2022-07" db="EMBL/GenBank/DDBJ databases">
        <title>Genome Sequence of Agrocybe chaxingu.</title>
        <authorList>
            <person name="Buettner E."/>
        </authorList>
    </citation>
    <scope>NUCLEOTIDE SEQUENCE</scope>
    <source>
        <strain evidence="1">MP-N11</strain>
    </source>
</reference>
<organism evidence="1 2">
    <name type="scientific">Agrocybe chaxingu</name>
    <dbReference type="NCBI Taxonomy" id="84603"/>
    <lineage>
        <taxon>Eukaryota</taxon>
        <taxon>Fungi</taxon>
        <taxon>Dikarya</taxon>
        <taxon>Basidiomycota</taxon>
        <taxon>Agaricomycotina</taxon>
        <taxon>Agaricomycetes</taxon>
        <taxon>Agaricomycetidae</taxon>
        <taxon>Agaricales</taxon>
        <taxon>Agaricineae</taxon>
        <taxon>Strophariaceae</taxon>
        <taxon>Agrocybe</taxon>
    </lineage>
</organism>
<comment type="caution">
    <text evidence="1">The sequence shown here is derived from an EMBL/GenBank/DDBJ whole genome shotgun (WGS) entry which is preliminary data.</text>
</comment>
<accession>A0A9W8JST7</accession>
<evidence type="ECO:0000313" key="2">
    <source>
        <dbReference type="Proteomes" id="UP001148786"/>
    </source>
</evidence>
<proteinExistence type="predicted"/>
<dbReference type="AlphaFoldDB" id="A0A9W8JST7"/>
<gene>
    <name evidence="1" type="ORF">NLJ89_g9391</name>
</gene>
<dbReference type="Proteomes" id="UP001148786">
    <property type="component" value="Unassembled WGS sequence"/>
</dbReference>
<evidence type="ECO:0000313" key="1">
    <source>
        <dbReference type="EMBL" id="KAJ3501317.1"/>
    </source>
</evidence>
<name>A0A9W8JST7_9AGAR</name>